<organism evidence="1 2">
    <name type="scientific">Arthrobacter cheniae</name>
    <dbReference type="NCBI Taxonomy" id="1258888"/>
    <lineage>
        <taxon>Bacteria</taxon>
        <taxon>Bacillati</taxon>
        <taxon>Actinomycetota</taxon>
        <taxon>Actinomycetes</taxon>
        <taxon>Micrococcales</taxon>
        <taxon>Micrococcaceae</taxon>
        <taxon>Arthrobacter</taxon>
    </lineage>
</organism>
<accession>A0A3A5M699</accession>
<dbReference type="Pfam" id="PF04268">
    <property type="entry name" value="SoxG"/>
    <property type="match status" value="1"/>
</dbReference>
<evidence type="ECO:0000313" key="2">
    <source>
        <dbReference type="Proteomes" id="UP000272560"/>
    </source>
</evidence>
<dbReference type="EMBL" id="QZVT01000001">
    <property type="protein sequence ID" value="RJT83257.1"/>
    <property type="molecule type" value="Genomic_DNA"/>
</dbReference>
<dbReference type="Proteomes" id="UP000272560">
    <property type="component" value="Unassembled WGS sequence"/>
</dbReference>
<proteinExistence type="predicted"/>
<dbReference type="AlphaFoldDB" id="A0A3A5M699"/>
<name>A0A3A5M699_9MICC</name>
<gene>
    <name evidence="1" type="ORF">D6T63_02070</name>
</gene>
<protein>
    <submittedName>
        <fullName evidence="1">Sarcosine oxidase subunit gamma</fullName>
    </submittedName>
</protein>
<comment type="caution">
    <text evidence="1">The sequence shown here is derived from an EMBL/GenBank/DDBJ whole genome shotgun (WGS) entry which is preliminary data.</text>
</comment>
<dbReference type="OrthoDB" id="9814782at2"/>
<keyword evidence="2" id="KW-1185">Reference proteome</keyword>
<dbReference type="Gene3D" id="3.30.1360.120">
    <property type="entry name" value="Probable tRNA modification gtpase trme, domain 1"/>
    <property type="match status" value="1"/>
</dbReference>
<dbReference type="InterPro" id="IPR027266">
    <property type="entry name" value="TrmE/GcvT-like"/>
</dbReference>
<reference evidence="1 2" key="1">
    <citation type="submission" date="2018-09" db="EMBL/GenBank/DDBJ databases">
        <title>Novel species of Arthrobacter.</title>
        <authorList>
            <person name="Liu Q."/>
            <person name="Xin Y.-H."/>
        </authorList>
    </citation>
    <scope>NUCLEOTIDE SEQUENCE [LARGE SCALE GENOMIC DNA]</scope>
    <source>
        <strain evidence="1 2">Hz2</strain>
    </source>
</reference>
<evidence type="ECO:0000313" key="1">
    <source>
        <dbReference type="EMBL" id="RJT83257.1"/>
    </source>
</evidence>
<dbReference type="SUPFAM" id="SSF103025">
    <property type="entry name" value="Folate-binding domain"/>
    <property type="match status" value="1"/>
</dbReference>
<dbReference type="Gene3D" id="3.30.70.1520">
    <property type="entry name" value="Heterotetrameric sarcosine oxidase"/>
    <property type="match status" value="1"/>
</dbReference>
<dbReference type="InterPro" id="IPR007375">
    <property type="entry name" value="SoxG"/>
</dbReference>
<sequence>MPPRWSQDGPDLRLELLDVPQHDRARLLAVALQNRTQKCVAGVPWPDRCGVVTGSADAVAVLWLGPDEFLLVSSDETVIPEELTDRQDREPGALISLATHPLTVRMSRELARAGSFGQVVDLSANRTTLELSGPSARAVLEKGCHVDLHPRAFGPGKAVSTTLGPVQVLLWQVGDNEYRIMPRASFGDYTVKWLLDAMTEFTSAKVA</sequence>